<evidence type="ECO:0000256" key="2">
    <source>
        <dbReference type="ARBA" id="ARBA00022741"/>
    </source>
</evidence>
<accession>A0ABQ8XI49</accession>
<keyword evidence="4" id="KW-0067">ATP-binding</keyword>
<evidence type="ECO:0000256" key="7">
    <source>
        <dbReference type="ARBA" id="ARBA00040674"/>
    </source>
</evidence>
<evidence type="ECO:0000313" key="10">
    <source>
        <dbReference type="EMBL" id="KAJ6231707.1"/>
    </source>
</evidence>
<evidence type="ECO:0000256" key="6">
    <source>
        <dbReference type="ARBA" id="ARBA00023242"/>
    </source>
</evidence>
<comment type="caution">
    <text evidence="10">The sequence shown here is derived from an EMBL/GenBank/DDBJ whole genome shotgun (WGS) entry which is preliminary data.</text>
</comment>
<feature type="domain" description="RecA family profile 1" evidence="9">
    <location>
        <begin position="76"/>
        <end position="379"/>
    </location>
</feature>
<feature type="compositionally biased region" description="Basic and acidic residues" evidence="8">
    <location>
        <begin position="219"/>
        <end position="229"/>
    </location>
</feature>
<evidence type="ECO:0000256" key="1">
    <source>
        <dbReference type="ARBA" id="ARBA00004123"/>
    </source>
</evidence>
<dbReference type="PANTHER" id="PTHR46239">
    <property type="entry name" value="DNA REPAIR PROTEIN RAD51 HOMOLOG 3 RAD51C"/>
    <property type="match status" value="1"/>
</dbReference>
<protein>
    <recommendedName>
        <fullName evidence="7">DNA repair protein RAD51 homolog 3</fullName>
    </recommendedName>
</protein>
<name>A0ABQ8XI49_9EUKA</name>
<keyword evidence="11" id="KW-1185">Reference proteome</keyword>
<dbReference type="SUPFAM" id="SSF52540">
    <property type="entry name" value="P-loop containing nucleoside triphosphate hydrolases"/>
    <property type="match status" value="1"/>
</dbReference>
<dbReference type="InterPro" id="IPR013632">
    <property type="entry name" value="Rad51_C"/>
</dbReference>
<dbReference type="Proteomes" id="UP001150062">
    <property type="component" value="Unassembled WGS sequence"/>
</dbReference>
<dbReference type="PROSITE" id="PS50162">
    <property type="entry name" value="RECA_2"/>
    <property type="match status" value="1"/>
</dbReference>
<proteinExistence type="predicted"/>
<evidence type="ECO:0000313" key="11">
    <source>
        <dbReference type="Proteomes" id="UP001150062"/>
    </source>
</evidence>
<sequence>MYRPIDTFDLSNHIRKILKNSGFYQRLNLQGYTTSKLSEETALTMEEASQVIEAVCSPKKIPFQTGTKLLENDQTKINRIFTLSLGLDELLNGGIALQQMTEISGTPGIGKTNLCIQLCLAVQLPDFLGGVGGKAIYVDTEGSFSKKRCNEISKGIINKAKELFEKCKKENNSQQNIFSIQNKQKISDENNSIEDVVLDRIIPENTNEENQRTKKITKTKREETEKDENNTNGIEMDIENKKENSNEKEKEKEKEKGNQNGNGKKRGENNNILDLQNISNLNERENFINNLNPESFSNNIYYYRILNIYEQLSLNNSLKKILIKDPQIKIIIIDSVSFFLRQSFGDNNWNKYPIVSTYAQTLLKMANTFNVAIVVVNHLTTTIKNDQSELIPSLGKSWSQYPSEKLLLFEQHDYFSSNSKKNRIAYLSKSSIQKKSSCQFHISLSGVD</sequence>
<dbReference type="InterPro" id="IPR052093">
    <property type="entry name" value="HR_Repair_Mediator"/>
</dbReference>
<keyword evidence="3" id="KW-0227">DNA damage</keyword>
<feature type="region of interest" description="Disordered" evidence="8">
    <location>
        <begin position="204"/>
        <end position="271"/>
    </location>
</feature>
<organism evidence="10 11">
    <name type="scientific">Anaeramoeba flamelloides</name>
    <dbReference type="NCBI Taxonomy" id="1746091"/>
    <lineage>
        <taxon>Eukaryota</taxon>
        <taxon>Metamonada</taxon>
        <taxon>Anaeramoebidae</taxon>
        <taxon>Anaeramoeba</taxon>
    </lineage>
</organism>
<evidence type="ECO:0000256" key="3">
    <source>
        <dbReference type="ARBA" id="ARBA00022763"/>
    </source>
</evidence>
<dbReference type="InterPro" id="IPR020588">
    <property type="entry name" value="RecA_ATP-bd"/>
</dbReference>
<dbReference type="PANTHER" id="PTHR46239:SF1">
    <property type="entry name" value="DNA REPAIR PROTEIN RAD51 HOMOLOG 3"/>
    <property type="match status" value="1"/>
</dbReference>
<comment type="subcellular location">
    <subcellularLocation>
        <location evidence="1">Nucleus</location>
    </subcellularLocation>
</comment>
<dbReference type="Pfam" id="PF08423">
    <property type="entry name" value="Rad51"/>
    <property type="match status" value="2"/>
</dbReference>
<reference evidence="10" key="1">
    <citation type="submission" date="2022-08" db="EMBL/GenBank/DDBJ databases">
        <title>Novel sulfate-reducing endosymbionts in the free-living metamonad Anaeramoeba.</title>
        <authorList>
            <person name="Jerlstrom-Hultqvist J."/>
            <person name="Cepicka I."/>
            <person name="Gallot-Lavallee L."/>
            <person name="Salas-Leiva D."/>
            <person name="Curtis B.A."/>
            <person name="Zahonova K."/>
            <person name="Pipaliya S."/>
            <person name="Dacks J."/>
            <person name="Roger A.J."/>
        </authorList>
    </citation>
    <scope>NUCLEOTIDE SEQUENCE</scope>
    <source>
        <strain evidence="10">Schooner1</strain>
    </source>
</reference>
<keyword evidence="2" id="KW-0547">Nucleotide-binding</keyword>
<gene>
    <name evidence="10" type="ORF">M0813_05780</name>
</gene>
<evidence type="ECO:0000256" key="8">
    <source>
        <dbReference type="SAM" id="MobiDB-lite"/>
    </source>
</evidence>
<feature type="compositionally biased region" description="Basic and acidic residues" evidence="8">
    <location>
        <begin position="238"/>
        <end position="257"/>
    </location>
</feature>
<dbReference type="EMBL" id="JAOAOG010000299">
    <property type="protein sequence ID" value="KAJ6231707.1"/>
    <property type="molecule type" value="Genomic_DNA"/>
</dbReference>
<dbReference type="Gene3D" id="3.40.50.300">
    <property type="entry name" value="P-loop containing nucleotide triphosphate hydrolases"/>
    <property type="match status" value="2"/>
</dbReference>
<evidence type="ECO:0000259" key="9">
    <source>
        <dbReference type="PROSITE" id="PS50162"/>
    </source>
</evidence>
<dbReference type="InterPro" id="IPR027417">
    <property type="entry name" value="P-loop_NTPase"/>
</dbReference>
<keyword evidence="5" id="KW-0234">DNA repair</keyword>
<evidence type="ECO:0000256" key="5">
    <source>
        <dbReference type="ARBA" id="ARBA00023204"/>
    </source>
</evidence>
<evidence type="ECO:0000256" key="4">
    <source>
        <dbReference type="ARBA" id="ARBA00022840"/>
    </source>
</evidence>
<keyword evidence="6" id="KW-0539">Nucleus</keyword>